<evidence type="ECO:0000313" key="1">
    <source>
        <dbReference type="EMBL" id="MBK1869967.1"/>
    </source>
</evidence>
<sequence length="149" mass="16335">MTTNATSVAAMAALILMGAAGAALATEPTLPRGERAFQRLDADSDGKVTVNELKPKAVKRFLRLDDDQNGTVTTAEIDTWLKRGLERRKERMLGRLDQNKDGSVTRDEVDAYIDALFNGADGDKDGGLTLAEIRENSQKRSRQRDARSN</sequence>
<comment type="caution">
    <text evidence="1">The sequence shown here is derived from an EMBL/GenBank/DDBJ whole genome shotgun (WGS) entry which is preliminary data.</text>
</comment>
<dbReference type="Proteomes" id="UP000616151">
    <property type="component" value="Unassembled WGS sequence"/>
</dbReference>
<proteinExistence type="predicted"/>
<organism evidence="1 2">
    <name type="scientific">Taklimakanibacter albus</name>
    <dbReference type="NCBI Taxonomy" id="2800327"/>
    <lineage>
        <taxon>Bacteria</taxon>
        <taxon>Pseudomonadati</taxon>
        <taxon>Pseudomonadota</taxon>
        <taxon>Alphaproteobacteria</taxon>
        <taxon>Hyphomicrobiales</taxon>
        <taxon>Aestuariivirgaceae</taxon>
        <taxon>Taklimakanibacter</taxon>
    </lineage>
</organism>
<dbReference type="EMBL" id="JAENHL010000008">
    <property type="protein sequence ID" value="MBK1869967.1"/>
    <property type="molecule type" value="Genomic_DNA"/>
</dbReference>
<evidence type="ECO:0000313" key="2">
    <source>
        <dbReference type="Proteomes" id="UP000616151"/>
    </source>
</evidence>
<protein>
    <submittedName>
        <fullName evidence="1">EF-hand domain-containing protein</fullName>
    </submittedName>
</protein>
<reference evidence="1" key="1">
    <citation type="submission" date="2021-01" db="EMBL/GenBank/DDBJ databases">
        <authorList>
            <person name="Sun Q."/>
        </authorList>
    </citation>
    <scope>NUCLEOTIDE SEQUENCE</scope>
    <source>
        <strain evidence="1">YIM B02566</strain>
    </source>
</reference>
<keyword evidence="2" id="KW-1185">Reference proteome</keyword>
<name>A0ACC5RBE9_9HYPH</name>
<accession>A0ACC5RBE9</accession>
<gene>
    <name evidence="1" type="ORF">JHL16_26620</name>
</gene>